<protein>
    <submittedName>
        <fullName evidence="2">Nucleoside-diphosphate-sugar epimerase</fullName>
    </submittedName>
</protein>
<reference evidence="3" key="1">
    <citation type="submission" date="2016-10" db="EMBL/GenBank/DDBJ databases">
        <authorList>
            <person name="Varghese N."/>
            <person name="Submissions S."/>
        </authorList>
    </citation>
    <scope>NUCLEOTIDE SEQUENCE [LARGE SCALE GENOMIC DNA]</scope>
    <source>
        <strain evidence="3">CGMCC 4.3530</strain>
    </source>
</reference>
<dbReference type="InterPro" id="IPR051207">
    <property type="entry name" value="ComplexI_NDUFA9_subunit"/>
</dbReference>
<dbReference type="SUPFAM" id="SSF51735">
    <property type="entry name" value="NAD(P)-binding Rossmann-fold domains"/>
    <property type="match status" value="1"/>
</dbReference>
<evidence type="ECO:0000313" key="3">
    <source>
        <dbReference type="Proteomes" id="UP000199529"/>
    </source>
</evidence>
<dbReference type="InterPro" id="IPR036291">
    <property type="entry name" value="NAD(P)-bd_dom_sf"/>
</dbReference>
<dbReference type="RefSeq" id="WP_093261818.1">
    <property type="nucleotide sequence ID" value="NZ_FNOK01000004.1"/>
</dbReference>
<proteinExistence type="predicted"/>
<dbReference type="PANTHER" id="PTHR12126:SF11">
    <property type="entry name" value="NADH DEHYDROGENASE [UBIQUINONE] 1 ALPHA SUBCOMPLEX SUBUNIT 9, MITOCHONDRIAL"/>
    <property type="match status" value="1"/>
</dbReference>
<name>A0A1H2UMT7_9PSEU</name>
<dbReference type="Pfam" id="PF13460">
    <property type="entry name" value="NAD_binding_10"/>
    <property type="match status" value="1"/>
</dbReference>
<dbReference type="GO" id="GO:0044877">
    <property type="term" value="F:protein-containing complex binding"/>
    <property type="evidence" value="ECO:0007669"/>
    <property type="project" value="TreeGrafter"/>
</dbReference>
<evidence type="ECO:0000259" key="1">
    <source>
        <dbReference type="Pfam" id="PF13460"/>
    </source>
</evidence>
<dbReference type="OrthoDB" id="9771302at2"/>
<dbReference type="Gene3D" id="3.40.50.720">
    <property type="entry name" value="NAD(P)-binding Rossmann-like Domain"/>
    <property type="match status" value="1"/>
</dbReference>
<evidence type="ECO:0000313" key="2">
    <source>
        <dbReference type="EMBL" id="SDW57415.1"/>
    </source>
</evidence>
<dbReference type="PANTHER" id="PTHR12126">
    <property type="entry name" value="NADH-UBIQUINONE OXIDOREDUCTASE 39 KDA SUBUNIT-RELATED"/>
    <property type="match status" value="1"/>
</dbReference>
<dbReference type="STRING" id="418495.SAMN05216215_100426"/>
<keyword evidence="3" id="KW-1185">Reference proteome</keyword>
<dbReference type="InterPro" id="IPR016040">
    <property type="entry name" value="NAD(P)-bd_dom"/>
</dbReference>
<accession>A0A1H2UMT7</accession>
<dbReference type="Proteomes" id="UP000199529">
    <property type="component" value="Unassembled WGS sequence"/>
</dbReference>
<feature type="domain" description="NAD(P)-binding" evidence="1">
    <location>
        <begin position="9"/>
        <end position="138"/>
    </location>
</feature>
<gene>
    <name evidence="2" type="ORF">SAMN05216215_100426</name>
</gene>
<sequence>MAKRILVTGGTGRLGRALVPRLLDAGHDVRVLTRGRREPAAHRWVTGDLRSGGGLVGAAAEADVIIHLATTNGRGDVAATDNLIEAAKAAGSPHLVYVSIVGIENVALGYYRAKLACERLVERSGLPWTILRATQFHDLIAAMCEVQRLLPVVLMPSKVRFQPIDVTEVADQLVAFAAGPAANRVPDIGGPEVREAADLARRYLLAIGRRRPVWTVPLPGKAIRDYRAGHHITPSRAAGQITFDDFLAGDRAHGRSR</sequence>
<organism evidence="2 3">
    <name type="scientific">Saccharopolyspora shandongensis</name>
    <dbReference type="NCBI Taxonomy" id="418495"/>
    <lineage>
        <taxon>Bacteria</taxon>
        <taxon>Bacillati</taxon>
        <taxon>Actinomycetota</taxon>
        <taxon>Actinomycetes</taxon>
        <taxon>Pseudonocardiales</taxon>
        <taxon>Pseudonocardiaceae</taxon>
        <taxon>Saccharopolyspora</taxon>
    </lineage>
</organism>
<dbReference type="EMBL" id="FNOK01000004">
    <property type="protein sequence ID" value="SDW57415.1"/>
    <property type="molecule type" value="Genomic_DNA"/>
</dbReference>
<dbReference type="AlphaFoldDB" id="A0A1H2UMT7"/>